<feature type="compositionally biased region" description="Polar residues" evidence="4">
    <location>
        <begin position="19"/>
        <end position="46"/>
    </location>
</feature>
<comment type="caution">
    <text evidence="6">The sequence shown here is derived from an EMBL/GenBank/DDBJ whole genome shotgun (WGS) entry which is preliminary data.</text>
</comment>
<dbReference type="GO" id="GO:0005886">
    <property type="term" value="C:plasma membrane"/>
    <property type="evidence" value="ECO:0007669"/>
    <property type="project" value="UniProtKB-SubCell"/>
</dbReference>
<keyword evidence="2" id="KW-1003">Cell membrane</keyword>
<keyword evidence="3" id="KW-0067">ATP-binding</keyword>
<dbReference type="InterPro" id="IPR000719">
    <property type="entry name" value="Prot_kinase_dom"/>
</dbReference>
<evidence type="ECO:0000313" key="7">
    <source>
        <dbReference type="Proteomes" id="UP000298416"/>
    </source>
</evidence>
<evidence type="ECO:0000256" key="2">
    <source>
        <dbReference type="ARBA" id="ARBA00022475"/>
    </source>
</evidence>
<dbReference type="PROSITE" id="PS00107">
    <property type="entry name" value="PROTEIN_KINASE_ATP"/>
    <property type="match status" value="1"/>
</dbReference>
<comment type="subcellular location">
    <subcellularLocation>
        <location evidence="1">Cell membrane</location>
    </subcellularLocation>
</comment>
<dbReference type="PROSITE" id="PS50011">
    <property type="entry name" value="PROTEIN_KINASE_DOM"/>
    <property type="match status" value="1"/>
</dbReference>
<dbReference type="EMBL" id="PNBA02000016">
    <property type="protein sequence ID" value="KAG6397620.1"/>
    <property type="molecule type" value="Genomic_DNA"/>
</dbReference>
<dbReference type="InterPro" id="IPR001245">
    <property type="entry name" value="Ser-Thr/Tyr_kinase_cat_dom"/>
</dbReference>
<dbReference type="Proteomes" id="UP000298416">
    <property type="component" value="Unassembled WGS sequence"/>
</dbReference>
<feature type="region of interest" description="Disordered" evidence="4">
    <location>
        <begin position="228"/>
        <end position="247"/>
    </location>
</feature>
<sequence length="247" mass="26978">MGNCFGSQPAADPTPFPAINNSSGPSTQATHSNGGTTDSSRGFSQISNGVSDDGGVVNGEILPSPNVKVYSFDDLMTATRNFRGDMKLGVGGFGTVYKGWVDQHTLLPLRHGTGMMVAIKKLNQESTQGFDEWQSDVYGFGVVLLEMMTGLRAHDTRRPTGQQSLVEWLQPDLSHRRRLKALMDRKMEGQYSSKASFEAAKLTLRCLESEPKKRPSMEEVVVELERIAAISTSHRPPRTHHAGTGGR</sequence>
<evidence type="ECO:0000313" key="6">
    <source>
        <dbReference type="EMBL" id="KAG6397620.1"/>
    </source>
</evidence>
<dbReference type="AlphaFoldDB" id="A0A8X8WLG4"/>
<dbReference type="InterPro" id="IPR017441">
    <property type="entry name" value="Protein_kinase_ATP_BS"/>
</dbReference>
<gene>
    <name evidence="6" type="ORF">SASPL_143790</name>
</gene>
<feature type="binding site" evidence="3">
    <location>
        <position position="121"/>
    </location>
    <ligand>
        <name>ATP</name>
        <dbReference type="ChEBI" id="CHEBI:30616"/>
    </ligand>
</feature>
<evidence type="ECO:0000256" key="4">
    <source>
        <dbReference type="SAM" id="MobiDB-lite"/>
    </source>
</evidence>
<dbReference type="GO" id="GO:0004672">
    <property type="term" value="F:protein kinase activity"/>
    <property type="evidence" value="ECO:0007669"/>
    <property type="project" value="InterPro"/>
</dbReference>
<dbReference type="Pfam" id="PF07714">
    <property type="entry name" value="PK_Tyr_Ser-Thr"/>
    <property type="match status" value="1"/>
</dbReference>
<organism evidence="6">
    <name type="scientific">Salvia splendens</name>
    <name type="common">Scarlet sage</name>
    <dbReference type="NCBI Taxonomy" id="180675"/>
    <lineage>
        <taxon>Eukaryota</taxon>
        <taxon>Viridiplantae</taxon>
        <taxon>Streptophyta</taxon>
        <taxon>Embryophyta</taxon>
        <taxon>Tracheophyta</taxon>
        <taxon>Spermatophyta</taxon>
        <taxon>Magnoliopsida</taxon>
        <taxon>eudicotyledons</taxon>
        <taxon>Gunneridae</taxon>
        <taxon>Pentapetalae</taxon>
        <taxon>asterids</taxon>
        <taxon>lamiids</taxon>
        <taxon>Lamiales</taxon>
        <taxon>Lamiaceae</taxon>
        <taxon>Nepetoideae</taxon>
        <taxon>Mentheae</taxon>
        <taxon>Salviinae</taxon>
        <taxon>Salvia</taxon>
        <taxon>Salvia subgen. Calosphace</taxon>
        <taxon>core Calosphace</taxon>
    </lineage>
</organism>
<reference evidence="6" key="2">
    <citation type="submission" date="2020-08" db="EMBL/GenBank/DDBJ databases">
        <title>Plant Genome Project.</title>
        <authorList>
            <person name="Zhang R.-G."/>
        </authorList>
    </citation>
    <scope>NUCLEOTIDE SEQUENCE</scope>
    <source>
        <strain evidence="6">Huo1</strain>
        <tissue evidence="6">Leaf</tissue>
    </source>
</reference>
<keyword evidence="2" id="KW-0472">Membrane</keyword>
<accession>A0A8X8WLG4</accession>
<protein>
    <recommendedName>
        <fullName evidence="5">Protein kinase domain-containing protein</fullName>
    </recommendedName>
</protein>
<proteinExistence type="predicted"/>
<name>A0A8X8WLG4_SALSN</name>
<evidence type="ECO:0000256" key="1">
    <source>
        <dbReference type="ARBA" id="ARBA00004236"/>
    </source>
</evidence>
<keyword evidence="3" id="KW-0547">Nucleotide-binding</keyword>
<dbReference type="PANTHER" id="PTHR45621">
    <property type="entry name" value="OS01G0588500 PROTEIN-RELATED"/>
    <property type="match status" value="1"/>
</dbReference>
<evidence type="ECO:0000256" key="3">
    <source>
        <dbReference type="PROSITE-ProRule" id="PRU10141"/>
    </source>
</evidence>
<dbReference type="Gene3D" id="1.10.510.10">
    <property type="entry name" value="Transferase(Phosphotransferase) domain 1"/>
    <property type="match status" value="1"/>
</dbReference>
<evidence type="ECO:0000259" key="5">
    <source>
        <dbReference type="PROSITE" id="PS50011"/>
    </source>
</evidence>
<dbReference type="SUPFAM" id="SSF56112">
    <property type="entry name" value="Protein kinase-like (PK-like)"/>
    <property type="match status" value="2"/>
</dbReference>
<dbReference type="GO" id="GO:0005524">
    <property type="term" value="F:ATP binding"/>
    <property type="evidence" value="ECO:0007669"/>
    <property type="project" value="UniProtKB-UniRule"/>
</dbReference>
<dbReference type="InterPro" id="IPR011009">
    <property type="entry name" value="Kinase-like_dom_sf"/>
</dbReference>
<feature type="region of interest" description="Disordered" evidence="4">
    <location>
        <begin position="1"/>
        <end position="49"/>
    </location>
</feature>
<feature type="domain" description="Protein kinase" evidence="5">
    <location>
        <begin position="1"/>
        <end position="227"/>
    </location>
</feature>
<reference evidence="6" key="1">
    <citation type="submission" date="2018-01" db="EMBL/GenBank/DDBJ databases">
        <authorList>
            <person name="Mao J.F."/>
        </authorList>
    </citation>
    <scope>NUCLEOTIDE SEQUENCE</scope>
    <source>
        <strain evidence="6">Huo1</strain>
        <tissue evidence="6">Leaf</tissue>
    </source>
</reference>
<dbReference type="InterPro" id="IPR050823">
    <property type="entry name" value="Plant_Ser_Thr_Prot_Kinase"/>
</dbReference>
<keyword evidence="7" id="KW-1185">Reference proteome</keyword>